<protein>
    <submittedName>
        <fullName evidence="1">Uncharacterized protein</fullName>
    </submittedName>
</protein>
<proteinExistence type="predicted"/>
<accession>A0ACD5C3L8</accession>
<sequence>MQNSKVVLPKENTAAVSFLLNQGYPIKRQAKRMYLGENIDVKFQSIFNRIGGNLG</sequence>
<dbReference type="Proteomes" id="UP001485301">
    <property type="component" value="Chromosome"/>
</dbReference>
<organism evidence="1 2">
    <name type="scientific">Sphingobacterium thalpophilum</name>
    <dbReference type="NCBI Taxonomy" id="259"/>
    <lineage>
        <taxon>Bacteria</taxon>
        <taxon>Pseudomonadati</taxon>
        <taxon>Bacteroidota</taxon>
        <taxon>Sphingobacteriia</taxon>
        <taxon>Sphingobacteriales</taxon>
        <taxon>Sphingobacteriaceae</taxon>
        <taxon>Sphingobacterium</taxon>
    </lineage>
</organism>
<reference evidence="1" key="1">
    <citation type="submission" date="2024-04" db="EMBL/GenBank/DDBJ databases">
        <title>Complete genome sequence of Sphingobacterium thalpophiium BAA-1094.</title>
        <authorList>
            <person name="Adaikpoh B.I."/>
        </authorList>
    </citation>
    <scope>NUCLEOTIDE SEQUENCE</scope>
    <source>
        <strain evidence="1">BAA-1094</strain>
    </source>
</reference>
<gene>
    <name evidence="1" type="ORF">AACH28_02635</name>
</gene>
<evidence type="ECO:0000313" key="2">
    <source>
        <dbReference type="Proteomes" id="UP001485301"/>
    </source>
</evidence>
<name>A0ACD5C3L8_9SPHI</name>
<keyword evidence="2" id="KW-1185">Reference proteome</keyword>
<evidence type="ECO:0000313" key="1">
    <source>
        <dbReference type="EMBL" id="WZN56440.1"/>
    </source>
</evidence>
<dbReference type="EMBL" id="CP151087">
    <property type="protein sequence ID" value="WZN56440.1"/>
    <property type="molecule type" value="Genomic_DNA"/>
</dbReference>